<dbReference type="AlphaFoldDB" id="A0A914D259"/>
<dbReference type="InterPro" id="IPR036397">
    <property type="entry name" value="RNaseH_sf"/>
</dbReference>
<proteinExistence type="predicted"/>
<protein>
    <submittedName>
        <fullName evidence="2">Tc1-like transposase DDE domain-containing protein</fullName>
    </submittedName>
</protein>
<dbReference type="Gene3D" id="3.30.420.10">
    <property type="entry name" value="Ribonuclease H-like superfamily/Ribonuclease H"/>
    <property type="match status" value="1"/>
</dbReference>
<accession>A0A914D259</accession>
<dbReference type="PANTHER" id="PTHR33939">
    <property type="entry name" value="PROTEIN CBG22215"/>
    <property type="match status" value="1"/>
</dbReference>
<name>A0A914D259_9BILA</name>
<organism evidence="1 2">
    <name type="scientific">Acrobeloides nanus</name>
    <dbReference type="NCBI Taxonomy" id="290746"/>
    <lineage>
        <taxon>Eukaryota</taxon>
        <taxon>Metazoa</taxon>
        <taxon>Ecdysozoa</taxon>
        <taxon>Nematoda</taxon>
        <taxon>Chromadorea</taxon>
        <taxon>Rhabditida</taxon>
        <taxon>Tylenchina</taxon>
        <taxon>Cephalobomorpha</taxon>
        <taxon>Cephaloboidea</taxon>
        <taxon>Cephalobidae</taxon>
        <taxon>Acrobeloides</taxon>
    </lineage>
</organism>
<keyword evidence="1" id="KW-1185">Reference proteome</keyword>
<evidence type="ECO:0000313" key="2">
    <source>
        <dbReference type="WBParaSite" id="ACRNAN_scaffold17691.g21325.t1"/>
    </source>
</evidence>
<dbReference type="WBParaSite" id="ACRNAN_scaffold17691.g21325.t1">
    <property type="protein sequence ID" value="ACRNAN_scaffold17691.g21325.t1"/>
    <property type="gene ID" value="ACRNAN_scaffold17691.g21325"/>
</dbReference>
<evidence type="ECO:0000313" key="1">
    <source>
        <dbReference type="Proteomes" id="UP000887540"/>
    </source>
</evidence>
<dbReference type="Proteomes" id="UP000887540">
    <property type="component" value="Unplaced"/>
</dbReference>
<reference evidence="2" key="1">
    <citation type="submission" date="2022-11" db="UniProtKB">
        <authorList>
            <consortium name="WormBaseParasite"/>
        </authorList>
    </citation>
    <scope>IDENTIFICATION</scope>
</reference>
<sequence length="356" mass="40666">MNLNRVGGIFKLMYSQNQSKSRLTTNVGRYISIGRVLVELKLGLYLLLERPVYKLMYPQRQSKSRLTIQARILCNQLVRKLLLNKWKKLLKNHLCLTMKSSINHLATVRLSNMSQINDWKLGNLHDMLEALKVYGSAGPHASVDRGKRAIVIGAMSQDQIIQDACEVWIDGTHTEESDYHKEMKSENFEEWLQRSIPKFQAVSEGRPIVIVMDNASYHSRCSERPPRASDKKKTIAAFLLHHGVLDGSIEEIMSGTTKNELVASMRNFIEENGGKMAFSKRVVETICSENGVETITPSMAAKYADHAKNVEDEYRKEEGHILPFIELEGNEDLENDYNEEDIAIQNLLIRMLEEEN</sequence>
<dbReference type="PANTHER" id="PTHR33939:SF1">
    <property type="entry name" value="DUF4371 DOMAIN-CONTAINING PROTEIN"/>
    <property type="match status" value="1"/>
</dbReference>
<dbReference type="GO" id="GO:0003676">
    <property type="term" value="F:nucleic acid binding"/>
    <property type="evidence" value="ECO:0007669"/>
    <property type="project" value="InterPro"/>
</dbReference>